<evidence type="ECO:0000256" key="1">
    <source>
        <dbReference type="ARBA" id="ARBA00022605"/>
    </source>
</evidence>
<dbReference type="GO" id="GO:0009073">
    <property type="term" value="P:aromatic amino acid family biosynthetic process"/>
    <property type="evidence" value="ECO:0007669"/>
    <property type="project" value="UniProtKB-KW"/>
</dbReference>
<keyword evidence="6" id="KW-1185">Reference proteome</keyword>
<evidence type="ECO:0000259" key="3">
    <source>
        <dbReference type="Pfam" id="PF01959"/>
    </source>
</evidence>
<dbReference type="PANTHER" id="PTHR33563">
    <property type="match status" value="1"/>
</dbReference>
<dbReference type="AlphaFoldDB" id="A0A383WPP6"/>
<reference evidence="5 6" key="1">
    <citation type="submission" date="2016-10" db="EMBL/GenBank/DDBJ databases">
        <authorList>
            <person name="Cai Z."/>
        </authorList>
    </citation>
    <scope>NUCLEOTIDE SEQUENCE [LARGE SCALE GENOMIC DNA]</scope>
</reference>
<gene>
    <name evidence="5" type="ORF">BQ4739_LOCUS18991</name>
</gene>
<accession>A0A383WPP6</accession>
<organism evidence="5 6">
    <name type="scientific">Tetradesmus obliquus</name>
    <name type="common">Green alga</name>
    <name type="synonym">Acutodesmus obliquus</name>
    <dbReference type="NCBI Taxonomy" id="3088"/>
    <lineage>
        <taxon>Eukaryota</taxon>
        <taxon>Viridiplantae</taxon>
        <taxon>Chlorophyta</taxon>
        <taxon>core chlorophytes</taxon>
        <taxon>Chlorophyceae</taxon>
        <taxon>CS clade</taxon>
        <taxon>Sphaeropleales</taxon>
        <taxon>Scenedesmaceae</taxon>
        <taxon>Tetradesmus</taxon>
    </lineage>
</organism>
<name>A0A383WPP6_TETOB</name>
<evidence type="ECO:0000256" key="2">
    <source>
        <dbReference type="ARBA" id="ARBA00023141"/>
    </source>
</evidence>
<dbReference type="Pfam" id="PF01959">
    <property type="entry name" value="DHQS"/>
    <property type="match status" value="1"/>
</dbReference>
<proteinExistence type="predicted"/>
<dbReference type="InterPro" id="IPR056179">
    <property type="entry name" value="DHQS_C"/>
</dbReference>
<evidence type="ECO:0000313" key="6">
    <source>
        <dbReference type="Proteomes" id="UP000256970"/>
    </source>
</evidence>
<dbReference type="GO" id="GO:0003856">
    <property type="term" value="F:3-dehydroquinate synthase activity"/>
    <property type="evidence" value="ECO:0007669"/>
    <property type="project" value="InterPro"/>
</dbReference>
<protein>
    <submittedName>
        <fullName evidence="5">Uncharacterized protein</fullName>
    </submittedName>
</protein>
<feature type="domain" description="3-dehydroquinate synthase C-terminal" evidence="4">
    <location>
        <begin position="214"/>
        <end position="257"/>
    </location>
</feature>
<dbReference type="STRING" id="3088.A0A383WPP6"/>
<dbReference type="EMBL" id="FNXT01001330">
    <property type="protein sequence ID" value="SZX78676.1"/>
    <property type="molecule type" value="Genomic_DNA"/>
</dbReference>
<dbReference type="Pfam" id="PF26558">
    <property type="entry name" value="DHQS_2nd"/>
    <property type="match status" value="1"/>
</dbReference>
<dbReference type="PANTHER" id="PTHR33563:SF1">
    <property type="entry name" value="3-DEHYDROQUINATE SYNTHASE"/>
    <property type="match status" value="1"/>
</dbReference>
<dbReference type="InterPro" id="IPR002812">
    <property type="entry name" value="DHQS"/>
</dbReference>
<feature type="non-terminal residue" evidence="5">
    <location>
        <position position="257"/>
    </location>
</feature>
<keyword evidence="2" id="KW-0057">Aromatic amino acid biosynthesis</keyword>
<keyword evidence="1" id="KW-0028">Amino-acid biosynthesis</keyword>
<sequence>MRLQPNSGLSGRTNECHPNLPLWAWAASKQLRIRARHFCASAVPRDVWVETTNQAVLTAAVEAGCSRALFKEDTLHLAQSWQQLATFQALSLQQDGSILDQQENKVGRLLKLSCKADLQKAEAAAKDDGFLLMDASDWKIIPAENLVAAFQSGAGKLMGVAGCAADARVMLEALETGTAGVLLRTQDPLQVKQLAAYIAQREAEGAPAFTYDVATVTRVSPVGMCDRVCVDLCSLLQPGEGMLVGSFARALFLVHSE</sequence>
<dbReference type="Proteomes" id="UP000256970">
    <property type="component" value="Unassembled WGS sequence"/>
</dbReference>
<dbReference type="InterPro" id="IPR030960">
    <property type="entry name" value="DHQS/DOIS_N"/>
</dbReference>
<evidence type="ECO:0000259" key="4">
    <source>
        <dbReference type="Pfam" id="PF26558"/>
    </source>
</evidence>
<dbReference type="GO" id="GO:0008652">
    <property type="term" value="P:amino acid biosynthetic process"/>
    <property type="evidence" value="ECO:0007669"/>
    <property type="project" value="UniProtKB-KW"/>
</dbReference>
<dbReference type="GO" id="GO:0016491">
    <property type="term" value="F:oxidoreductase activity"/>
    <property type="evidence" value="ECO:0007669"/>
    <property type="project" value="InterPro"/>
</dbReference>
<evidence type="ECO:0000313" key="5">
    <source>
        <dbReference type="EMBL" id="SZX78676.1"/>
    </source>
</evidence>
<dbReference type="CDD" id="cd01901">
    <property type="entry name" value="Ntn_hydrolase"/>
    <property type="match status" value="1"/>
</dbReference>
<feature type="domain" description="3-dehydroquinate synthase N-terminal" evidence="3">
    <location>
        <begin position="45"/>
        <end position="197"/>
    </location>
</feature>